<dbReference type="OrthoDB" id="536948at2759"/>
<dbReference type="InterPro" id="IPR001190">
    <property type="entry name" value="SRCR"/>
</dbReference>
<proteinExistence type="predicted"/>
<dbReference type="PANTHER" id="PTHR48071">
    <property type="entry name" value="SRCR DOMAIN-CONTAINING PROTEIN"/>
    <property type="match status" value="1"/>
</dbReference>
<dbReference type="Pfam" id="PF13895">
    <property type="entry name" value="Ig_2"/>
    <property type="match status" value="1"/>
</dbReference>
<evidence type="ECO:0000256" key="4">
    <source>
        <dbReference type="ARBA" id="ARBA00023180"/>
    </source>
</evidence>
<evidence type="ECO:0000256" key="7">
    <source>
        <dbReference type="SAM" id="Phobius"/>
    </source>
</evidence>
<evidence type="ECO:0000256" key="1">
    <source>
        <dbReference type="ARBA" id="ARBA00022729"/>
    </source>
</evidence>
<dbReference type="InterPro" id="IPR036772">
    <property type="entry name" value="SRCR-like_dom_sf"/>
</dbReference>
<keyword evidence="1" id="KW-0732">Signal</keyword>
<evidence type="ECO:0000259" key="9">
    <source>
        <dbReference type="PROSITE" id="PS50835"/>
    </source>
</evidence>
<keyword evidence="5" id="KW-0393">Immunoglobulin domain</keyword>
<organism evidence="10 11">
    <name type="scientific">Clarias magur</name>
    <name type="common">Asian catfish</name>
    <name type="synonym">Macropteronotus magur</name>
    <dbReference type="NCBI Taxonomy" id="1594786"/>
    <lineage>
        <taxon>Eukaryota</taxon>
        <taxon>Metazoa</taxon>
        <taxon>Chordata</taxon>
        <taxon>Craniata</taxon>
        <taxon>Vertebrata</taxon>
        <taxon>Euteleostomi</taxon>
        <taxon>Actinopterygii</taxon>
        <taxon>Neopterygii</taxon>
        <taxon>Teleostei</taxon>
        <taxon>Ostariophysi</taxon>
        <taxon>Siluriformes</taxon>
        <taxon>Clariidae</taxon>
        <taxon>Clarias</taxon>
    </lineage>
</organism>
<dbReference type="SMART" id="SM00409">
    <property type="entry name" value="IG"/>
    <property type="match status" value="2"/>
</dbReference>
<dbReference type="PROSITE" id="PS50835">
    <property type="entry name" value="IG_LIKE"/>
    <property type="match status" value="2"/>
</dbReference>
<keyword evidence="3 6" id="KW-1015">Disulfide bond</keyword>
<feature type="disulfide bond" evidence="6">
    <location>
        <begin position="73"/>
        <end position="83"/>
    </location>
</feature>
<dbReference type="PRINTS" id="PR00258">
    <property type="entry name" value="SPERACTRCPTR"/>
</dbReference>
<feature type="disulfide bond" evidence="6">
    <location>
        <begin position="42"/>
        <end position="103"/>
    </location>
</feature>
<feature type="non-terminal residue" evidence="10">
    <location>
        <position position="1"/>
    </location>
</feature>
<feature type="domain" description="Ig-like" evidence="9">
    <location>
        <begin position="109"/>
        <end position="194"/>
    </location>
</feature>
<dbReference type="PANTHER" id="PTHR48071:SF24">
    <property type="entry name" value="DELETED IN MALIGNANT BRAIN TUMORS 1 PROTEIN-LIKE"/>
    <property type="match status" value="1"/>
</dbReference>
<evidence type="ECO:0000256" key="6">
    <source>
        <dbReference type="PROSITE-ProRule" id="PRU00196"/>
    </source>
</evidence>
<keyword evidence="7" id="KW-0812">Transmembrane</keyword>
<dbReference type="SUPFAM" id="SSF56487">
    <property type="entry name" value="SRCR-like"/>
    <property type="match status" value="1"/>
</dbReference>
<dbReference type="InterPro" id="IPR013783">
    <property type="entry name" value="Ig-like_fold"/>
</dbReference>
<dbReference type="EMBL" id="QNUK01000370">
    <property type="protein sequence ID" value="KAF5894516.1"/>
    <property type="molecule type" value="Genomic_DNA"/>
</dbReference>
<evidence type="ECO:0000256" key="5">
    <source>
        <dbReference type="ARBA" id="ARBA00023319"/>
    </source>
</evidence>
<dbReference type="Gene3D" id="3.10.250.10">
    <property type="entry name" value="SRCR-like domain"/>
    <property type="match status" value="1"/>
</dbReference>
<dbReference type="GO" id="GO:0004252">
    <property type="term" value="F:serine-type endopeptidase activity"/>
    <property type="evidence" value="ECO:0007669"/>
    <property type="project" value="TreeGrafter"/>
</dbReference>
<dbReference type="InterPro" id="IPR013151">
    <property type="entry name" value="Immunoglobulin_dom"/>
</dbReference>
<dbReference type="AlphaFoldDB" id="A0A8J4TYA2"/>
<sequence>QNKIRLMDGASNCCGRVEILHKAQWGTVCDHSWDLKDGEVVCRQLGCGKAVSAPHNARFGQGSEPTWLDNVQCTGTESSIDQCSHTGFGVEDCGHHEDAGVVCLNLQTPTLTQITSNSVVSPGEVLQFRCSTPSPTCISVDFSLYKTGTLIKKQTAETTTTFTLTVDASHQGQYTCDYSYRESNSTSSRSSSINITVVNLQQPSISFIATDGSEVTRGYSFSINCSTEPQYPGGSFHLKLSGSNITRTQSAVNHSAVFLFSEADFVHQGNYSCTYKVNASSRTFTSPATEALFITVKVSLTLYIGAGVIAGLLLILVPVIICLVKKKKRQNFQPEKQDTQ</sequence>
<accession>A0A8J4TYA2</accession>
<dbReference type="Proteomes" id="UP000727407">
    <property type="component" value="Unassembled WGS sequence"/>
</dbReference>
<evidence type="ECO:0000259" key="8">
    <source>
        <dbReference type="PROSITE" id="PS50287"/>
    </source>
</evidence>
<feature type="non-terminal residue" evidence="10">
    <location>
        <position position="340"/>
    </location>
</feature>
<feature type="domain" description="Ig-like" evidence="9">
    <location>
        <begin position="203"/>
        <end position="285"/>
    </location>
</feature>
<dbReference type="SUPFAM" id="SSF48726">
    <property type="entry name" value="Immunoglobulin"/>
    <property type="match status" value="2"/>
</dbReference>
<dbReference type="GO" id="GO:0005886">
    <property type="term" value="C:plasma membrane"/>
    <property type="evidence" value="ECO:0007669"/>
    <property type="project" value="TreeGrafter"/>
</dbReference>
<reference evidence="10" key="1">
    <citation type="submission" date="2020-07" db="EMBL/GenBank/DDBJ databases">
        <title>Clarias magur genome sequencing, assembly and annotation.</title>
        <authorList>
            <person name="Kushwaha B."/>
            <person name="Kumar R."/>
            <person name="Das P."/>
            <person name="Joshi C.G."/>
            <person name="Kumar D."/>
            <person name="Nagpure N.S."/>
            <person name="Pandey M."/>
            <person name="Agarwal S."/>
            <person name="Srivastava S."/>
            <person name="Singh M."/>
            <person name="Sahoo L."/>
            <person name="Jayasankar P."/>
            <person name="Meher P.K."/>
            <person name="Koringa P.G."/>
            <person name="Iquebal M.A."/>
            <person name="Das S.P."/>
            <person name="Bit A."/>
            <person name="Patnaik S."/>
            <person name="Patel N."/>
            <person name="Shah T.M."/>
            <person name="Hinsu A."/>
            <person name="Jena J.K."/>
        </authorList>
    </citation>
    <scope>NUCLEOTIDE SEQUENCE</scope>
    <source>
        <strain evidence="10">CIFAMagur01</strain>
        <tissue evidence="10">Testis</tissue>
    </source>
</reference>
<feature type="transmembrane region" description="Helical" evidence="7">
    <location>
        <begin position="302"/>
        <end position="324"/>
    </location>
</feature>
<dbReference type="Pfam" id="PF00530">
    <property type="entry name" value="SRCR"/>
    <property type="match status" value="1"/>
</dbReference>
<keyword evidence="7" id="KW-1133">Transmembrane helix</keyword>
<comment type="caution">
    <text evidence="10">The sequence shown here is derived from an EMBL/GenBank/DDBJ whole genome shotgun (WGS) entry which is preliminary data.</text>
</comment>
<evidence type="ECO:0000313" key="10">
    <source>
        <dbReference type="EMBL" id="KAF5894516.1"/>
    </source>
</evidence>
<dbReference type="SMART" id="SM00202">
    <property type="entry name" value="SR"/>
    <property type="match status" value="1"/>
</dbReference>
<feature type="disulfide bond" evidence="6">
    <location>
        <begin position="29"/>
        <end position="93"/>
    </location>
</feature>
<feature type="domain" description="SRCR" evidence="8">
    <location>
        <begin position="4"/>
        <end position="104"/>
    </location>
</feature>
<dbReference type="Gene3D" id="2.60.40.10">
    <property type="entry name" value="Immunoglobulins"/>
    <property type="match status" value="2"/>
</dbReference>
<keyword evidence="4" id="KW-0325">Glycoprotein</keyword>
<dbReference type="InterPro" id="IPR003599">
    <property type="entry name" value="Ig_sub"/>
</dbReference>
<keyword evidence="2" id="KW-0677">Repeat</keyword>
<keyword evidence="11" id="KW-1185">Reference proteome</keyword>
<dbReference type="Pfam" id="PF00047">
    <property type="entry name" value="ig"/>
    <property type="match status" value="1"/>
</dbReference>
<dbReference type="PROSITE" id="PS00420">
    <property type="entry name" value="SRCR_1"/>
    <property type="match status" value="1"/>
</dbReference>
<evidence type="ECO:0000313" key="11">
    <source>
        <dbReference type="Proteomes" id="UP000727407"/>
    </source>
</evidence>
<dbReference type="InterPro" id="IPR036179">
    <property type="entry name" value="Ig-like_dom_sf"/>
</dbReference>
<dbReference type="PROSITE" id="PS50287">
    <property type="entry name" value="SRCR_2"/>
    <property type="match status" value="1"/>
</dbReference>
<dbReference type="GO" id="GO:0031638">
    <property type="term" value="P:zymogen activation"/>
    <property type="evidence" value="ECO:0007669"/>
    <property type="project" value="TreeGrafter"/>
</dbReference>
<name>A0A8J4TYA2_CLAMG</name>
<dbReference type="InterPro" id="IPR007110">
    <property type="entry name" value="Ig-like_dom"/>
</dbReference>
<evidence type="ECO:0000256" key="3">
    <source>
        <dbReference type="ARBA" id="ARBA00023157"/>
    </source>
</evidence>
<evidence type="ECO:0000256" key="2">
    <source>
        <dbReference type="ARBA" id="ARBA00022737"/>
    </source>
</evidence>
<protein>
    <submittedName>
        <fullName evidence="10">Deleted in malignant brain tumors 1 protein-like</fullName>
    </submittedName>
</protein>
<dbReference type="FunFam" id="3.10.250.10:FF:000006">
    <property type="entry name" value="neurotrypsin isoform X2"/>
    <property type="match status" value="1"/>
</dbReference>
<gene>
    <name evidence="10" type="ORF">DAT39_015779</name>
</gene>
<keyword evidence="7" id="KW-0472">Membrane</keyword>